<dbReference type="AlphaFoldDB" id="A0A9Q0RY50"/>
<reference evidence="1" key="1">
    <citation type="submission" date="2022-07" db="EMBL/GenBank/DDBJ databases">
        <authorList>
            <person name="Trinca V."/>
            <person name="Uliana J.V.C."/>
            <person name="Torres T.T."/>
            <person name="Ward R.J."/>
            <person name="Monesi N."/>
        </authorList>
    </citation>
    <scope>NUCLEOTIDE SEQUENCE</scope>
    <source>
        <strain evidence="1">HSMRA1968</strain>
        <tissue evidence="1">Whole embryos</tissue>
    </source>
</reference>
<dbReference type="EMBL" id="WJQU01000003">
    <property type="protein sequence ID" value="KAJ6636977.1"/>
    <property type="molecule type" value="Genomic_DNA"/>
</dbReference>
<comment type="caution">
    <text evidence="1">The sequence shown here is derived from an EMBL/GenBank/DDBJ whole genome shotgun (WGS) entry which is preliminary data.</text>
</comment>
<evidence type="ECO:0000313" key="2">
    <source>
        <dbReference type="Proteomes" id="UP001151699"/>
    </source>
</evidence>
<proteinExistence type="predicted"/>
<organism evidence="1 2">
    <name type="scientific">Pseudolycoriella hygida</name>
    <dbReference type="NCBI Taxonomy" id="35572"/>
    <lineage>
        <taxon>Eukaryota</taxon>
        <taxon>Metazoa</taxon>
        <taxon>Ecdysozoa</taxon>
        <taxon>Arthropoda</taxon>
        <taxon>Hexapoda</taxon>
        <taxon>Insecta</taxon>
        <taxon>Pterygota</taxon>
        <taxon>Neoptera</taxon>
        <taxon>Endopterygota</taxon>
        <taxon>Diptera</taxon>
        <taxon>Nematocera</taxon>
        <taxon>Sciaroidea</taxon>
        <taxon>Sciaridae</taxon>
        <taxon>Pseudolycoriella</taxon>
    </lineage>
</organism>
<accession>A0A9Q0RY50</accession>
<protein>
    <submittedName>
        <fullName evidence="1">Uncharacterized protein</fullName>
    </submittedName>
</protein>
<keyword evidence="2" id="KW-1185">Reference proteome</keyword>
<gene>
    <name evidence="1" type="ORF">Bhyg_09703</name>
</gene>
<dbReference type="Proteomes" id="UP001151699">
    <property type="component" value="Chromosome X"/>
</dbReference>
<name>A0A9Q0RY50_9DIPT</name>
<evidence type="ECO:0000313" key="1">
    <source>
        <dbReference type="EMBL" id="KAJ6636977.1"/>
    </source>
</evidence>
<sequence length="43" mass="5163">MNKETKGEMVKMENTLFSGCSRELIWRLGYTDRTHVFMFSFIQ</sequence>